<evidence type="ECO:0000259" key="4">
    <source>
        <dbReference type="Pfam" id="PF01593"/>
    </source>
</evidence>
<evidence type="ECO:0000256" key="2">
    <source>
        <dbReference type="ARBA" id="ARBA00038825"/>
    </source>
</evidence>
<comment type="subunit">
    <text evidence="2">Interacts with COX5B; this interaction may contribute to localize PYROXD2 to the inner face of the inner mitochondrial membrane.</text>
</comment>
<reference evidence="5 6" key="1">
    <citation type="submission" date="2016-01" db="EMBL/GenBank/DDBJ databases">
        <title>The new phylogeny of the genus Mycobacterium.</title>
        <authorList>
            <person name="Tarcisio F."/>
            <person name="Conor M."/>
            <person name="Antonella G."/>
            <person name="Elisabetta G."/>
            <person name="Giulia F.S."/>
            <person name="Sara T."/>
            <person name="Anna F."/>
            <person name="Clotilde B."/>
            <person name="Roberto B."/>
            <person name="Veronica D.S."/>
            <person name="Fabio R."/>
            <person name="Monica P."/>
            <person name="Olivier J."/>
            <person name="Enrico T."/>
            <person name="Nicola S."/>
        </authorList>
    </citation>
    <scope>NUCLEOTIDE SEQUENCE [LARGE SCALE GENOMIC DNA]</scope>
    <source>
        <strain evidence="5 6">DSM 44852</strain>
    </source>
</reference>
<accession>A0A1X1UCN8</accession>
<evidence type="ECO:0000313" key="5">
    <source>
        <dbReference type="EMBL" id="ORV54546.1"/>
    </source>
</evidence>
<evidence type="ECO:0000313" key="6">
    <source>
        <dbReference type="Proteomes" id="UP000193010"/>
    </source>
</evidence>
<gene>
    <name evidence="5" type="ORF">AWC05_18320</name>
</gene>
<dbReference type="PANTHER" id="PTHR10668:SF103">
    <property type="entry name" value="PYRIDINE NUCLEOTIDE-DISULFIDE OXIDOREDUCTASE DOMAIN-CONTAINING PROTEIN 2"/>
    <property type="match status" value="1"/>
</dbReference>
<comment type="function">
    <text evidence="1">Probable oxidoreductase that may play a role as regulator of mitochondrial function.</text>
</comment>
<dbReference type="SUPFAM" id="SSF51905">
    <property type="entry name" value="FAD/NAD(P)-binding domain"/>
    <property type="match status" value="1"/>
</dbReference>
<dbReference type="AlphaFoldDB" id="A0A1X1UCN8"/>
<dbReference type="Pfam" id="PF01593">
    <property type="entry name" value="Amino_oxidase"/>
    <property type="match status" value="1"/>
</dbReference>
<proteinExistence type="predicted"/>
<keyword evidence="6" id="KW-1185">Reference proteome</keyword>
<dbReference type="STRING" id="292462.AWC05_18320"/>
<dbReference type="Proteomes" id="UP000193010">
    <property type="component" value="Unassembled WGS sequence"/>
</dbReference>
<sequence>MEYTMTTPELQDSYDYVVVGGGHNGLSAACTLAGSGATVLVLEQRPHLGGLANSGPFLAEAPDHILSLGAMDDMFMSCTTFIADLSLNRYGYRSTPVQAPYGWIGADGATLLLFHDLDRTLAEVRRFSAKDARTYAELQPALSWIFEALTTVMPHHPAQLPKAGLGKLMLKLAPNRAIRRQLGRIMSHNLVDLMADTFESDQMRSLATYWGSMIGPIDHDGGGFYCVGLAAVHRKPGVIRPLGGMGAVMAAMAAYATQRGAHIRTSTPVQRVAVTDNRATGVVLRDGTEIRATRGVLAAVPPQLAYGGLLADGVLDSATKAKVAILPASGNNSATFKIDVALSGRATYPKGAAQRRKIDDFDIRKTALMTGTFDENIRQLQAIRAGESLQQPPVYMAVLSANDAGLAPEGQDVVYLAANVPAQPRDGWEKTKTQMSQAIMESVTQHMDGFDAEIGRIETSPADFGDQFATPNGSYFHVDMTPLRLAMNRPAPGLGGYRSPVHNYFHAGAGSHPGGGVSGWPGRLAAQTALGQH</sequence>
<dbReference type="InterPro" id="IPR002937">
    <property type="entry name" value="Amino_oxidase"/>
</dbReference>
<dbReference type="Gene3D" id="3.50.50.60">
    <property type="entry name" value="FAD/NAD(P)-binding domain"/>
    <property type="match status" value="2"/>
</dbReference>
<dbReference type="EMBL" id="LQOV01000008">
    <property type="protein sequence ID" value="ORV54546.1"/>
    <property type="molecule type" value="Genomic_DNA"/>
</dbReference>
<name>A0A1X1UCN8_MYCFL</name>
<feature type="domain" description="Amine oxidase" evidence="4">
    <location>
        <begin position="25"/>
        <end position="304"/>
    </location>
</feature>
<dbReference type="PANTHER" id="PTHR10668">
    <property type="entry name" value="PHYTOENE DEHYDROGENASE"/>
    <property type="match status" value="1"/>
</dbReference>
<dbReference type="GO" id="GO:0016491">
    <property type="term" value="F:oxidoreductase activity"/>
    <property type="evidence" value="ECO:0007669"/>
    <property type="project" value="InterPro"/>
</dbReference>
<comment type="caution">
    <text evidence="5">The sequence shown here is derived from an EMBL/GenBank/DDBJ whole genome shotgun (WGS) entry which is preliminary data.</text>
</comment>
<dbReference type="InterPro" id="IPR036188">
    <property type="entry name" value="FAD/NAD-bd_sf"/>
</dbReference>
<evidence type="ECO:0000256" key="3">
    <source>
        <dbReference type="ARBA" id="ARBA00040298"/>
    </source>
</evidence>
<organism evidence="5 6">
    <name type="scientific">Mycobacterium florentinum</name>
    <dbReference type="NCBI Taxonomy" id="292462"/>
    <lineage>
        <taxon>Bacteria</taxon>
        <taxon>Bacillati</taxon>
        <taxon>Actinomycetota</taxon>
        <taxon>Actinomycetes</taxon>
        <taxon>Mycobacteriales</taxon>
        <taxon>Mycobacteriaceae</taxon>
        <taxon>Mycobacterium</taxon>
        <taxon>Mycobacterium simiae complex</taxon>
    </lineage>
</organism>
<evidence type="ECO:0000256" key="1">
    <source>
        <dbReference type="ARBA" id="ARBA00037217"/>
    </source>
</evidence>
<protein>
    <recommendedName>
        <fullName evidence="3">Pyridine nucleotide-disulfide oxidoreductase domain-containing protein 2</fullName>
    </recommendedName>
</protein>